<evidence type="ECO:0000256" key="2">
    <source>
        <dbReference type="ARBA" id="ARBA00022692"/>
    </source>
</evidence>
<protein>
    <recommendedName>
        <fullName evidence="6">Major facilitator superfamily (MFS) profile domain-containing protein</fullName>
    </recommendedName>
</protein>
<evidence type="ECO:0000313" key="7">
    <source>
        <dbReference type="EMBL" id="CZR66495.1"/>
    </source>
</evidence>
<dbReference type="AlphaFoldDB" id="A0A1L7XN71"/>
<dbReference type="GO" id="GO:0005886">
    <property type="term" value="C:plasma membrane"/>
    <property type="evidence" value="ECO:0007669"/>
    <property type="project" value="TreeGrafter"/>
</dbReference>
<feature type="transmembrane region" description="Helical" evidence="5">
    <location>
        <begin position="482"/>
        <end position="501"/>
    </location>
</feature>
<keyword evidence="3 5" id="KW-1133">Transmembrane helix</keyword>
<feature type="domain" description="Major facilitator superfamily (MFS) profile" evidence="6">
    <location>
        <begin position="62"/>
        <end position="540"/>
    </location>
</feature>
<feature type="transmembrane region" description="Helical" evidence="5">
    <location>
        <begin position="229"/>
        <end position="247"/>
    </location>
</feature>
<dbReference type="PROSITE" id="PS50850">
    <property type="entry name" value="MFS"/>
    <property type="match status" value="1"/>
</dbReference>
<dbReference type="InterPro" id="IPR020846">
    <property type="entry name" value="MFS_dom"/>
</dbReference>
<feature type="transmembrane region" description="Helical" evidence="5">
    <location>
        <begin position="413"/>
        <end position="434"/>
    </location>
</feature>
<dbReference type="OrthoDB" id="268400at2759"/>
<feature type="transmembrane region" description="Helical" evidence="5">
    <location>
        <begin position="107"/>
        <end position="126"/>
    </location>
</feature>
<dbReference type="InterPro" id="IPR011701">
    <property type="entry name" value="MFS"/>
</dbReference>
<proteinExistence type="predicted"/>
<dbReference type="PANTHER" id="PTHR23502:SF164">
    <property type="entry name" value="MAJOR FACILITATOR SUPERFAMILY (MFS) PROFILE DOMAIN-CONTAINING PROTEIN"/>
    <property type="match status" value="1"/>
</dbReference>
<feature type="transmembrane region" description="Helical" evidence="5">
    <location>
        <begin position="326"/>
        <end position="349"/>
    </location>
</feature>
<feature type="transmembrane region" description="Helical" evidence="5">
    <location>
        <begin position="369"/>
        <end position="393"/>
    </location>
</feature>
<keyword evidence="4 5" id="KW-0472">Membrane</keyword>
<dbReference type="Gene3D" id="1.20.1250.20">
    <property type="entry name" value="MFS general substrate transporter like domains"/>
    <property type="match status" value="1"/>
</dbReference>
<evidence type="ECO:0000259" key="6">
    <source>
        <dbReference type="PROSITE" id="PS50850"/>
    </source>
</evidence>
<comment type="subcellular location">
    <subcellularLocation>
        <location evidence="1">Membrane</location>
        <topology evidence="1">Multi-pass membrane protein</topology>
    </subcellularLocation>
</comment>
<feature type="transmembrane region" description="Helical" evidence="5">
    <location>
        <begin position="64"/>
        <end position="87"/>
    </location>
</feature>
<keyword evidence="2 5" id="KW-0812">Transmembrane</keyword>
<feature type="transmembrane region" description="Helical" evidence="5">
    <location>
        <begin position="138"/>
        <end position="156"/>
    </location>
</feature>
<keyword evidence="8" id="KW-1185">Reference proteome</keyword>
<dbReference type="STRING" id="576137.A0A1L7XN71"/>
<sequence>MATTSPSPTQKSFAASEKAVGAVEVEQIEGTVRLFDNDGNIRKIPVPSKDPTDPLTWPIWKRCLVLLSLGVFGVTGFGVVQSPPLFFSQIIAEYERETRGTFDASKIAQLASYPSLCMGIGNFLFVPISTMVGRRAVFLFNNVLMLAAIIWAAKSGDFTSHLAARCLQGLTCGISDCLLPIMILDMTFLHRRGLWMSIYWASTAAGSTALLVAVPFVVQGTGSNWRTNYWFWSGFSAFSLILAIFCLPETLFPRAPTLIDGQLIITDQYGNVSVIAAEDAPDPIQSKQFSSEDEPTHSKSYLRALRPLKYQQRGLKKFLTAYAEMAVSLLNPSIFWVLILNSLLFGGLVSQSLTYSTQLELPPWNFSSAAVGTAQAGSFVGALVALGLSGGTVDRVSGFITRRNNGIREPEHLLPNFILPSCLAFAGMILYGIVGGNPEKHPGAGWIGIHISFALYYCGFIALSTVTGVWIGEATPHWSGSALVLVCGGRNALSFAISNNFSRWVASQGFQNAYIELGGVLFAVTILGGVPLFLWNKKVRRVWTKKLRFDLK</sequence>
<reference evidence="7 8" key="1">
    <citation type="submission" date="2016-03" db="EMBL/GenBank/DDBJ databases">
        <authorList>
            <person name="Ploux O."/>
        </authorList>
    </citation>
    <scope>NUCLEOTIDE SEQUENCE [LARGE SCALE GENOMIC DNA]</scope>
    <source>
        <strain evidence="7 8">UAMH 11012</strain>
    </source>
</reference>
<name>A0A1L7XN71_9HELO</name>
<dbReference type="PANTHER" id="PTHR23502">
    <property type="entry name" value="MAJOR FACILITATOR SUPERFAMILY"/>
    <property type="match status" value="1"/>
</dbReference>
<evidence type="ECO:0000256" key="1">
    <source>
        <dbReference type="ARBA" id="ARBA00004141"/>
    </source>
</evidence>
<dbReference type="EMBL" id="FJOG01000037">
    <property type="protein sequence ID" value="CZR66495.1"/>
    <property type="molecule type" value="Genomic_DNA"/>
</dbReference>
<evidence type="ECO:0000256" key="5">
    <source>
        <dbReference type="SAM" id="Phobius"/>
    </source>
</evidence>
<evidence type="ECO:0000313" key="8">
    <source>
        <dbReference type="Proteomes" id="UP000184330"/>
    </source>
</evidence>
<feature type="transmembrane region" description="Helical" evidence="5">
    <location>
        <begin position="196"/>
        <end position="217"/>
    </location>
</feature>
<dbReference type="SUPFAM" id="SSF103473">
    <property type="entry name" value="MFS general substrate transporter"/>
    <property type="match status" value="1"/>
</dbReference>
<feature type="transmembrane region" description="Helical" evidence="5">
    <location>
        <begin position="446"/>
        <end position="470"/>
    </location>
</feature>
<feature type="transmembrane region" description="Helical" evidence="5">
    <location>
        <begin position="162"/>
        <end position="184"/>
    </location>
</feature>
<organism evidence="7 8">
    <name type="scientific">Phialocephala subalpina</name>
    <dbReference type="NCBI Taxonomy" id="576137"/>
    <lineage>
        <taxon>Eukaryota</taxon>
        <taxon>Fungi</taxon>
        <taxon>Dikarya</taxon>
        <taxon>Ascomycota</taxon>
        <taxon>Pezizomycotina</taxon>
        <taxon>Leotiomycetes</taxon>
        <taxon>Helotiales</taxon>
        <taxon>Mollisiaceae</taxon>
        <taxon>Phialocephala</taxon>
        <taxon>Phialocephala fortinii species complex</taxon>
    </lineage>
</organism>
<accession>A0A1L7XN71</accession>
<feature type="transmembrane region" description="Helical" evidence="5">
    <location>
        <begin position="513"/>
        <end position="535"/>
    </location>
</feature>
<gene>
    <name evidence="7" type="ORF">PAC_16396</name>
</gene>
<dbReference type="GO" id="GO:0022857">
    <property type="term" value="F:transmembrane transporter activity"/>
    <property type="evidence" value="ECO:0007669"/>
    <property type="project" value="InterPro"/>
</dbReference>
<dbReference type="InterPro" id="IPR036259">
    <property type="entry name" value="MFS_trans_sf"/>
</dbReference>
<evidence type="ECO:0000256" key="3">
    <source>
        <dbReference type="ARBA" id="ARBA00022989"/>
    </source>
</evidence>
<evidence type="ECO:0000256" key="4">
    <source>
        <dbReference type="ARBA" id="ARBA00023136"/>
    </source>
</evidence>
<dbReference type="Proteomes" id="UP000184330">
    <property type="component" value="Unassembled WGS sequence"/>
</dbReference>
<dbReference type="Pfam" id="PF07690">
    <property type="entry name" value="MFS_1"/>
    <property type="match status" value="1"/>
</dbReference>